<dbReference type="PIRSF" id="PIRSF002741">
    <property type="entry name" value="MppA"/>
    <property type="match status" value="1"/>
</dbReference>
<dbReference type="GO" id="GO:1904680">
    <property type="term" value="F:peptide transmembrane transporter activity"/>
    <property type="evidence" value="ECO:0007669"/>
    <property type="project" value="TreeGrafter"/>
</dbReference>
<reference evidence="7 8" key="1">
    <citation type="submission" date="2019-01" db="EMBL/GenBank/DDBJ databases">
        <title>Ktedonosporobacter rubrisoli SCAWS-G2.</title>
        <authorList>
            <person name="Huang Y."/>
            <person name="Yan B."/>
        </authorList>
    </citation>
    <scope>NUCLEOTIDE SEQUENCE [LARGE SCALE GENOMIC DNA]</scope>
    <source>
        <strain evidence="7 8">SCAWS-G2</strain>
    </source>
</reference>
<dbReference type="PANTHER" id="PTHR30290:SF10">
    <property type="entry name" value="PERIPLASMIC OLIGOPEPTIDE-BINDING PROTEIN-RELATED"/>
    <property type="match status" value="1"/>
</dbReference>
<dbReference type="PROSITE" id="PS51257">
    <property type="entry name" value="PROKAR_LIPOPROTEIN"/>
    <property type="match status" value="1"/>
</dbReference>
<dbReference type="AlphaFoldDB" id="A0A4P6K009"/>
<dbReference type="InterPro" id="IPR000914">
    <property type="entry name" value="SBP_5_dom"/>
</dbReference>
<dbReference type="Gene3D" id="3.40.190.10">
    <property type="entry name" value="Periplasmic binding protein-like II"/>
    <property type="match status" value="1"/>
</dbReference>
<evidence type="ECO:0000256" key="4">
    <source>
        <dbReference type="ARBA" id="ARBA00022729"/>
    </source>
</evidence>
<dbReference type="InterPro" id="IPR039424">
    <property type="entry name" value="SBP_5"/>
</dbReference>
<proteinExistence type="inferred from homology"/>
<evidence type="ECO:0000256" key="5">
    <source>
        <dbReference type="SAM" id="SignalP"/>
    </source>
</evidence>
<dbReference type="InterPro" id="IPR030678">
    <property type="entry name" value="Peptide/Ni-bd"/>
</dbReference>
<dbReference type="RefSeq" id="WP_129892012.1">
    <property type="nucleotide sequence ID" value="NZ_CP035758.1"/>
</dbReference>
<feature type="domain" description="Solute-binding protein family 5" evidence="6">
    <location>
        <begin position="92"/>
        <end position="485"/>
    </location>
</feature>
<accession>A0A4P6K009</accession>
<name>A0A4P6K009_KTERU</name>
<comment type="similarity">
    <text evidence="2">Belongs to the bacterial solute-binding protein 5 family.</text>
</comment>
<keyword evidence="3" id="KW-0813">Transport</keyword>
<dbReference type="Pfam" id="PF00496">
    <property type="entry name" value="SBP_bac_5"/>
    <property type="match status" value="1"/>
</dbReference>
<dbReference type="OrthoDB" id="9783874at2"/>
<evidence type="ECO:0000313" key="7">
    <source>
        <dbReference type="EMBL" id="QBD80950.1"/>
    </source>
</evidence>
<dbReference type="GO" id="GO:0015833">
    <property type="term" value="P:peptide transport"/>
    <property type="evidence" value="ECO:0007669"/>
    <property type="project" value="TreeGrafter"/>
</dbReference>
<dbReference type="CDD" id="cd08504">
    <property type="entry name" value="PBP2_OppA"/>
    <property type="match status" value="1"/>
</dbReference>
<protein>
    <submittedName>
        <fullName evidence="7">Peptide ABC transporter substrate-binding protein</fullName>
    </submittedName>
</protein>
<sequence length="587" mass="64733">MSLTKRMLFPLFCLLAMLMVACGGNSAGTTSTPAQQNHPKAPDNKQVLITSVGVAGVSDFDTLDPAKAPDFNAQTAISVMFTGLVSLDDNLKIKPQLAQSWDKSADGYTYTFHLRPNLKFNDGTPLTSHDVAYSIDRAFQPALKSTTAPNYLRYIKDSDKLNSGAIKTIIGDSLLTPDDNTIIIKLSKPVAYFLDALAFQSSFVVEKSLLQKYGEFGTSWLDHLNEGGGDGPFKVKSYMHNKEIVFVPNPYYYGAKPQLKELIMPLYQHVDTTKKDYEIGRLDDATVPQVDFARDKQRKDFFQTLFLAISYYTMNFNQKPFDNIHIRQAFALAINKDLLAKNVWKGSFVATNHIVPEGMYGYNPNLTGPDGTKSTAGNPQKAKALLQQGMQEEGYSSVSQIPPITLTFASGGNQAVRDEVAAMQQMWQQALGITVKTNDIDLNTIFTDQGLGANNPLSFYTGPSWVADYPDPQDWITLQFGKGTAQNAMNFGENKGPDAAAEQALQAQMLEADTTQDPTARLQAYNKIEQQLVNDVAWLPVEQQTFFGLRKPCVQGFGLSDQGLTNPDDWGKTYISTDQPCVNATVS</sequence>
<evidence type="ECO:0000256" key="2">
    <source>
        <dbReference type="ARBA" id="ARBA00005695"/>
    </source>
</evidence>
<keyword evidence="4 5" id="KW-0732">Signal</keyword>
<keyword evidence="8" id="KW-1185">Reference proteome</keyword>
<evidence type="ECO:0000256" key="3">
    <source>
        <dbReference type="ARBA" id="ARBA00022448"/>
    </source>
</evidence>
<evidence type="ECO:0000313" key="8">
    <source>
        <dbReference type="Proteomes" id="UP000290365"/>
    </source>
</evidence>
<dbReference type="GO" id="GO:0043190">
    <property type="term" value="C:ATP-binding cassette (ABC) transporter complex"/>
    <property type="evidence" value="ECO:0007669"/>
    <property type="project" value="InterPro"/>
</dbReference>
<gene>
    <name evidence="7" type="ORF">EPA93_35280</name>
</gene>
<comment type="subcellular location">
    <subcellularLocation>
        <location evidence="1">Cell envelope</location>
    </subcellularLocation>
</comment>
<feature type="chain" id="PRO_5020180399" evidence="5">
    <location>
        <begin position="28"/>
        <end position="587"/>
    </location>
</feature>
<dbReference type="GO" id="GO:0030313">
    <property type="term" value="C:cell envelope"/>
    <property type="evidence" value="ECO:0007669"/>
    <property type="project" value="UniProtKB-SubCell"/>
</dbReference>
<dbReference type="Proteomes" id="UP000290365">
    <property type="component" value="Chromosome"/>
</dbReference>
<dbReference type="SUPFAM" id="SSF53850">
    <property type="entry name" value="Periplasmic binding protein-like II"/>
    <property type="match status" value="1"/>
</dbReference>
<dbReference type="EMBL" id="CP035758">
    <property type="protein sequence ID" value="QBD80950.1"/>
    <property type="molecule type" value="Genomic_DNA"/>
</dbReference>
<evidence type="ECO:0000256" key="1">
    <source>
        <dbReference type="ARBA" id="ARBA00004196"/>
    </source>
</evidence>
<dbReference type="Gene3D" id="3.10.105.10">
    <property type="entry name" value="Dipeptide-binding Protein, Domain 3"/>
    <property type="match status" value="1"/>
</dbReference>
<organism evidence="7 8">
    <name type="scientific">Ktedonosporobacter rubrisoli</name>
    <dbReference type="NCBI Taxonomy" id="2509675"/>
    <lineage>
        <taxon>Bacteria</taxon>
        <taxon>Bacillati</taxon>
        <taxon>Chloroflexota</taxon>
        <taxon>Ktedonobacteria</taxon>
        <taxon>Ktedonobacterales</taxon>
        <taxon>Ktedonosporobacteraceae</taxon>
        <taxon>Ktedonosporobacter</taxon>
    </lineage>
</organism>
<evidence type="ECO:0000259" key="6">
    <source>
        <dbReference type="Pfam" id="PF00496"/>
    </source>
</evidence>
<dbReference type="PANTHER" id="PTHR30290">
    <property type="entry name" value="PERIPLASMIC BINDING COMPONENT OF ABC TRANSPORTER"/>
    <property type="match status" value="1"/>
</dbReference>
<dbReference type="GO" id="GO:0042597">
    <property type="term" value="C:periplasmic space"/>
    <property type="evidence" value="ECO:0007669"/>
    <property type="project" value="UniProtKB-ARBA"/>
</dbReference>
<feature type="signal peptide" evidence="5">
    <location>
        <begin position="1"/>
        <end position="27"/>
    </location>
</feature>
<dbReference type="Gene3D" id="3.90.76.10">
    <property type="entry name" value="Dipeptide-binding Protein, Domain 1"/>
    <property type="match status" value="1"/>
</dbReference>
<dbReference type="KEGG" id="kbs:EPA93_35280"/>